<dbReference type="EMBL" id="GBRH01261196">
    <property type="protein sequence ID" value="JAD36699.1"/>
    <property type="molecule type" value="Transcribed_RNA"/>
</dbReference>
<proteinExistence type="predicted"/>
<sequence length="144" mass="14807">MFLTNNVLDGCSPYGCSPATVPTVLVRPKGLITLPLTPSPILELPKLAVTVSTGSKSISMPPPLPNTSNSSNSSVLFVCPAGSISSVIPAKSSSSSGNRSFICRRSKSNLKSFSSGSSSSTFILADESSINGVPCSESGKFNFS</sequence>
<protein>
    <submittedName>
        <fullName evidence="1">Uncharacterized protein</fullName>
    </submittedName>
</protein>
<reference evidence="1" key="1">
    <citation type="submission" date="2014-09" db="EMBL/GenBank/DDBJ databases">
        <authorList>
            <person name="Magalhaes I.L.F."/>
            <person name="Oliveira U."/>
            <person name="Santos F.R."/>
            <person name="Vidigal T.H.D.A."/>
            <person name="Brescovit A.D."/>
            <person name="Santos A.J."/>
        </authorList>
    </citation>
    <scope>NUCLEOTIDE SEQUENCE</scope>
    <source>
        <tissue evidence="1">Shoot tissue taken approximately 20 cm above the soil surface</tissue>
    </source>
</reference>
<dbReference type="AlphaFoldDB" id="A0A0A8ZBB6"/>
<evidence type="ECO:0000313" key="1">
    <source>
        <dbReference type="EMBL" id="JAD36699.1"/>
    </source>
</evidence>
<accession>A0A0A8ZBB6</accession>
<reference evidence="1" key="2">
    <citation type="journal article" date="2015" name="Data Brief">
        <title>Shoot transcriptome of the giant reed, Arundo donax.</title>
        <authorList>
            <person name="Barrero R.A."/>
            <person name="Guerrero F.D."/>
            <person name="Moolhuijzen P."/>
            <person name="Goolsby J.A."/>
            <person name="Tidwell J."/>
            <person name="Bellgard S.E."/>
            <person name="Bellgard M.I."/>
        </authorList>
    </citation>
    <scope>NUCLEOTIDE SEQUENCE</scope>
    <source>
        <tissue evidence="1">Shoot tissue taken approximately 20 cm above the soil surface</tissue>
    </source>
</reference>
<organism evidence="1">
    <name type="scientific">Arundo donax</name>
    <name type="common">Giant reed</name>
    <name type="synonym">Donax arundinaceus</name>
    <dbReference type="NCBI Taxonomy" id="35708"/>
    <lineage>
        <taxon>Eukaryota</taxon>
        <taxon>Viridiplantae</taxon>
        <taxon>Streptophyta</taxon>
        <taxon>Embryophyta</taxon>
        <taxon>Tracheophyta</taxon>
        <taxon>Spermatophyta</taxon>
        <taxon>Magnoliopsida</taxon>
        <taxon>Liliopsida</taxon>
        <taxon>Poales</taxon>
        <taxon>Poaceae</taxon>
        <taxon>PACMAD clade</taxon>
        <taxon>Arundinoideae</taxon>
        <taxon>Arundineae</taxon>
        <taxon>Arundo</taxon>
    </lineage>
</organism>
<name>A0A0A8ZBB6_ARUDO</name>